<evidence type="ECO:0000313" key="2">
    <source>
        <dbReference type="Proteomes" id="UP000245754"/>
    </source>
</evidence>
<name>A0A316EYV8_9BURK</name>
<comment type="caution">
    <text evidence="1">The sequence shown here is derived from an EMBL/GenBank/DDBJ whole genome shotgun (WGS) entry which is preliminary data.</text>
</comment>
<protein>
    <recommendedName>
        <fullName evidence="3">HEAT repeat domain-containing protein</fullName>
    </recommendedName>
</protein>
<keyword evidence="2" id="KW-1185">Reference proteome</keyword>
<dbReference type="GeneID" id="98342012"/>
<evidence type="ECO:0000313" key="1">
    <source>
        <dbReference type="EMBL" id="PWK36539.1"/>
    </source>
</evidence>
<reference evidence="1 2" key="1">
    <citation type="submission" date="2018-05" db="EMBL/GenBank/DDBJ databases">
        <title>Genomic Encyclopedia of Type Strains, Phase IV (KMG-V): Genome sequencing to study the core and pangenomes of soil and plant-associated prokaryotes.</title>
        <authorList>
            <person name="Whitman W."/>
        </authorList>
    </citation>
    <scope>NUCLEOTIDE SEQUENCE [LARGE SCALE GENOMIC DNA]</scope>
    <source>
        <strain evidence="1 2">SLV-132</strain>
    </source>
</reference>
<proteinExistence type="predicted"/>
<gene>
    <name evidence="1" type="ORF">C7419_101395</name>
</gene>
<sequence>MLRYRMLLFKTSRLAAKNKLSNVEEISLAGQFAELMESQDDADRVIEDLIDSDNPQMRRIGLHAIRRGRRFGGRLLMPALLRRLQDVEGWLRHDAVWIVQEAALDGGELRAALRRVAGSVRLPQDAVRARANPGDAMLQAAVRARQVLDVLIAKTAAETNAALAAGGGLAGATDGKPYAQGSVGHIGAVHRQLQKRMAKRKLTSSTRLKFRKVESQYPPNDNRRFLL</sequence>
<dbReference type="Proteomes" id="UP000245754">
    <property type="component" value="Unassembled WGS sequence"/>
</dbReference>
<accession>A0A316EYV8</accession>
<dbReference type="OrthoDB" id="8961383at2"/>
<evidence type="ECO:0008006" key="3">
    <source>
        <dbReference type="Google" id="ProtNLM"/>
    </source>
</evidence>
<organism evidence="1 2">
    <name type="scientific">Cupriavidus plantarum</name>
    <dbReference type="NCBI Taxonomy" id="942865"/>
    <lineage>
        <taxon>Bacteria</taxon>
        <taxon>Pseudomonadati</taxon>
        <taxon>Pseudomonadota</taxon>
        <taxon>Betaproteobacteria</taxon>
        <taxon>Burkholderiales</taxon>
        <taxon>Burkholderiaceae</taxon>
        <taxon>Cupriavidus</taxon>
    </lineage>
</organism>
<dbReference type="EMBL" id="QGGT01000001">
    <property type="protein sequence ID" value="PWK36539.1"/>
    <property type="molecule type" value="Genomic_DNA"/>
</dbReference>
<dbReference type="RefSeq" id="WP_109580358.1">
    <property type="nucleotide sequence ID" value="NZ_CAJPUX010000003.1"/>
</dbReference>
<dbReference type="AlphaFoldDB" id="A0A316EYV8"/>